<feature type="region of interest" description="Disordered" evidence="1">
    <location>
        <begin position="471"/>
        <end position="537"/>
    </location>
</feature>
<dbReference type="Proteomes" id="UP001230145">
    <property type="component" value="Unassembled WGS sequence"/>
</dbReference>
<feature type="region of interest" description="Disordered" evidence="1">
    <location>
        <begin position="729"/>
        <end position="793"/>
    </location>
</feature>
<protein>
    <submittedName>
        <fullName evidence="4">Surface-anchored protein</fullName>
    </submittedName>
</protein>
<feature type="compositionally biased region" description="Polar residues" evidence="1">
    <location>
        <begin position="473"/>
        <end position="487"/>
    </location>
</feature>
<evidence type="ECO:0000313" key="4">
    <source>
        <dbReference type="EMBL" id="MDP9832587.1"/>
    </source>
</evidence>
<keyword evidence="5" id="KW-1185">Reference proteome</keyword>
<keyword evidence="2" id="KW-0472">Membrane</keyword>
<evidence type="ECO:0000256" key="2">
    <source>
        <dbReference type="SAM" id="Phobius"/>
    </source>
</evidence>
<reference evidence="4 5" key="1">
    <citation type="submission" date="2023-07" db="EMBL/GenBank/DDBJ databases">
        <title>Sequencing the genomes of 1000 actinobacteria strains.</title>
        <authorList>
            <person name="Klenk H.-P."/>
        </authorList>
    </citation>
    <scope>NUCLEOTIDE SEQUENCE [LARGE SCALE GENOMIC DNA]</scope>
    <source>
        <strain evidence="4 5">DSM 19515</strain>
    </source>
</reference>
<keyword evidence="2" id="KW-1133">Transmembrane helix</keyword>
<proteinExistence type="predicted"/>
<dbReference type="InterPro" id="IPR022435">
    <property type="entry name" value="Surface-anchored_actinobac"/>
</dbReference>
<feature type="compositionally biased region" description="Low complexity" evidence="1">
    <location>
        <begin position="500"/>
        <end position="522"/>
    </location>
</feature>
<feature type="chain" id="PRO_5046864049" evidence="3">
    <location>
        <begin position="20"/>
        <end position="1091"/>
    </location>
</feature>
<keyword evidence="3" id="KW-0732">Signal</keyword>
<keyword evidence="2" id="KW-0812">Transmembrane</keyword>
<accession>A0ABT9PIP8</accession>
<name>A0ABT9PIP8_9ACTO</name>
<feature type="signal peptide" evidence="3">
    <location>
        <begin position="1"/>
        <end position="19"/>
    </location>
</feature>
<dbReference type="EMBL" id="JAUSQL010000001">
    <property type="protein sequence ID" value="MDP9832587.1"/>
    <property type="molecule type" value="Genomic_DNA"/>
</dbReference>
<dbReference type="NCBIfam" id="TIGR03769">
    <property type="entry name" value="P_ac_wall_RPT"/>
    <property type="match status" value="3"/>
</dbReference>
<gene>
    <name evidence="4" type="ORF">J2S45_001266</name>
</gene>
<comment type="caution">
    <text evidence="4">The sequence shown here is derived from an EMBL/GenBank/DDBJ whole genome shotgun (WGS) entry which is preliminary data.</text>
</comment>
<sequence length="1091" mass="114944">MSRLSWAKRLAALTTSALAVSFMLPAAATPSEDKAIFDQGHTDSPKVFWENNALTIKASGQQVTPLEKGLHWLHQGYDAKGQQYFYYTAGEDPKYRFLGEAGDLFYWGSPINATGGATNLWIGYGSDAGIPVEKFRDRMFQLELVDFSGPGKMEMFRYAQEDDPQERYLSSHQNDYRFLQLGAGAHTHLNTTFSKPGTYHLTYRTTYRDAETGKFVASTPQDMQWQVGGSDPRKATLGDVVGAYNASQESGTSQSFAPKLTLAPAGGDEPMTTLTFDTGDPAATGHVAFYIDGYYLAEQPLTGGSAAWTEMIGSQQANFQAVYVPDAGSPAPRWITAPVTYQLGAQAAATSEAGQFPTPTQANVPAKNLTPTPITSTKVTMSSVLDGENYVITATPEDPNLEFGVVGGFGADVNTAAEECPINFTSTRSSRSMSVSKNFVDEWCDTTQAHWELTPATQYEAARTTLDVEGSPEFTNSATFAPASGSTPAPKPDTPEKPNPDTTPAPDKPDTTPGTDPSDQPTGEAEESKAEAINTDEVTIKDGHIDYGPILMPDGSLRIIVGDDSRTIEQHGVVRDPDSVTLEATVAKRERSQRIFGDETYDFLGKSGTPLYILPQSQVKGLVWPGFSTERLPTDTFPAGTTMTLTPISAPEGAHAWAFTSGLSGLQDLLLDSSKTTTIVNTLPAHVHANWVFTKPGTYEFGLQVAATDKDGTAITSDSGKIRIVVKDKNAGADQGAPAPDTNQGEPKDDKTPDATPSPEGKAPSEAKKPAGTPTVPSTPGATGTGPAVPQLITGGGEAQVEQCIPTPIETEVSGPEAKAAGGSYTVAANTHVHPNWVFTKPGTYKVTITQTAQLKSGKRAQATGTLTFNVGGSGNANSGHFDVGSVLEGDKLMLKVKDDRTQPAKWVDPGSLVFGLGDASKATAPAGLEFIAPQGSQIWMISSASVPGVPWVGANTQHPSIVSGTTGAVTWSLSNVTGPGELAVFSSGNLGQVVGERWFGGASGDSGLPAGVEKKGDKYIKTEWVGKTPSGADCQLSAEQIAQLQAEGKNVAAGQTTALSHAGATVSTLAAFAVVLIGIGGALVVRRRHA</sequence>
<dbReference type="NCBIfam" id="NF038134">
    <property type="entry name" value="choice_anch_M"/>
    <property type="match status" value="4"/>
</dbReference>
<evidence type="ECO:0000256" key="3">
    <source>
        <dbReference type="SAM" id="SignalP"/>
    </source>
</evidence>
<organism evidence="4 5">
    <name type="scientific">Trueperella abortisuis</name>
    <dbReference type="NCBI Taxonomy" id="445930"/>
    <lineage>
        <taxon>Bacteria</taxon>
        <taxon>Bacillati</taxon>
        <taxon>Actinomycetota</taxon>
        <taxon>Actinomycetes</taxon>
        <taxon>Actinomycetales</taxon>
        <taxon>Actinomycetaceae</taxon>
        <taxon>Trueperella</taxon>
    </lineage>
</organism>
<evidence type="ECO:0000256" key="1">
    <source>
        <dbReference type="SAM" id="MobiDB-lite"/>
    </source>
</evidence>
<dbReference type="RefSeq" id="WP_307634873.1">
    <property type="nucleotide sequence ID" value="NZ_JAUSQL010000001.1"/>
</dbReference>
<feature type="transmembrane region" description="Helical" evidence="2">
    <location>
        <begin position="1065"/>
        <end position="1086"/>
    </location>
</feature>
<evidence type="ECO:0000313" key="5">
    <source>
        <dbReference type="Proteomes" id="UP001230145"/>
    </source>
</evidence>